<dbReference type="GO" id="GO:0007021">
    <property type="term" value="P:tubulin complex assembly"/>
    <property type="evidence" value="ECO:0007669"/>
    <property type="project" value="UniProtKB-UniRule"/>
</dbReference>
<protein>
    <recommendedName>
        <fullName evidence="3">Tubulin-specific chaperone A</fullName>
    </recommendedName>
</protein>
<dbReference type="AlphaFoldDB" id="A0A0A1T066"/>
<comment type="subcellular location">
    <subcellularLocation>
        <location evidence="3">Cytoplasm</location>
        <location evidence="3">Cytoskeleton</location>
    </subcellularLocation>
</comment>
<dbReference type="InterPro" id="IPR036126">
    <property type="entry name" value="TBCA_sf"/>
</dbReference>
<evidence type="ECO:0000313" key="6">
    <source>
        <dbReference type="Proteomes" id="UP000039046"/>
    </source>
</evidence>
<gene>
    <name evidence="5" type="ORF">VHEMI06289</name>
</gene>
<dbReference type="InterPro" id="IPR004226">
    <property type="entry name" value="TBCA"/>
</dbReference>
<dbReference type="GO" id="GO:0005829">
    <property type="term" value="C:cytosol"/>
    <property type="evidence" value="ECO:0007669"/>
    <property type="project" value="TreeGrafter"/>
</dbReference>
<sequence length="115" mass="12319">MPAPSALAIATGSVQRLLKEEASYHKELADQEKQIKTLEEQIKSGKDDEDGNAPYMLKQQQTAAEQTRAVFGPLKKRIEDAVAKLQDQITAADETVSPGAELDAAKAILAQATAA</sequence>
<accession>A0A0A1T066</accession>
<dbReference type="Proteomes" id="UP000039046">
    <property type="component" value="Unassembled WGS sequence"/>
</dbReference>
<keyword evidence="6" id="KW-1185">Reference proteome</keyword>
<dbReference type="EMBL" id="CDHN01000003">
    <property type="protein sequence ID" value="CEJ90506.1"/>
    <property type="molecule type" value="Genomic_DNA"/>
</dbReference>
<dbReference type="PANTHER" id="PTHR21500:SF0">
    <property type="entry name" value="TUBULIN-SPECIFIC CHAPERONE A"/>
    <property type="match status" value="1"/>
</dbReference>
<keyword evidence="3" id="KW-0493">Microtubule</keyword>
<keyword evidence="2 3" id="KW-0143">Chaperone</keyword>
<evidence type="ECO:0000256" key="4">
    <source>
        <dbReference type="SAM" id="MobiDB-lite"/>
    </source>
</evidence>
<evidence type="ECO:0000256" key="3">
    <source>
        <dbReference type="RuleBase" id="RU364030"/>
    </source>
</evidence>
<keyword evidence="3" id="KW-0963">Cytoplasm</keyword>
<dbReference type="Pfam" id="PF02970">
    <property type="entry name" value="TBCA"/>
    <property type="match status" value="1"/>
</dbReference>
<dbReference type="Gene3D" id="1.20.58.90">
    <property type="match status" value="1"/>
</dbReference>
<evidence type="ECO:0000313" key="5">
    <source>
        <dbReference type="EMBL" id="CEJ90506.1"/>
    </source>
</evidence>
<keyword evidence="3" id="KW-0206">Cytoskeleton</keyword>
<reference evidence="5 6" key="1">
    <citation type="journal article" date="2015" name="Genome Announc.">
        <title>Draft Genome Sequence and Gene Annotation of the Entomopathogenic Fungus Verticillium hemipterigenum.</title>
        <authorList>
            <person name="Horn F."/>
            <person name="Habel A."/>
            <person name="Scharf D.H."/>
            <person name="Dworschak J."/>
            <person name="Brakhage A.A."/>
            <person name="Guthke R."/>
            <person name="Hertweck C."/>
            <person name="Linde J."/>
        </authorList>
    </citation>
    <scope>NUCLEOTIDE SEQUENCE [LARGE SCALE GENOMIC DNA]</scope>
</reference>
<dbReference type="STRING" id="1531966.A0A0A1T066"/>
<proteinExistence type="inferred from homology"/>
<organism evidence="5 6">
    <name type="scientific">[Torrubiella] hemipterigena</name>
    <dbReference type="NCBI Taxonomy" id="1531966"/>
    <lineage>
        <taxon>Eukaryota</taxon>
        <taxon>Fungi</taxon>
        <taxon>Dikarya</taxon>
        <taxon>Ascomycota</taxon>
        <taxon>Pezizomycotina</taxon>
        <taxon>Sordariomycetes</taxon>
        <taxon>Hypocreomycetidae</taxon>
        <taxon>Hypocreales</taxon>
        <taxon>Clavicipitaceae</taxon>
        <taxon>Clavicipitaceae incertae sedis</taxon>
        <taxon>'Torrubiella' clade</taxon>
    </lineage>
</organism>
<comment type="similarity">
    <text evidence="1 3">Belongs to the TBCA family.</text>
</comment>
<dbReference type="SUPFAM" id="SSF46988">
    <property type="entry name" value="Tubulin chaperone cofactor A"/>
    <property type="match status" value="1"/>
</dbReference>
<feature type="region of interest" description="Disordered" evidence="4">
    <location>
        <begin position="39"/>
        <end position="64"/>
    </location>
</feature>
<name>A0A0A1T066_9HYPO</name>
<dbReference type="OrthoDB" id="296187at2759"/>
<evidence type="ECO:0000256" key="1">
    <source>
        <dbReference type="ARBA" id="ARBA00006806"/>
    </source>
</evidence>
<dbReference type="GO" id="GO:0048487">
    <property type="term" value="F:beta-tubulin binding"/>
    <property type="evidence" value="ECO:0007669"/>
    <property type="project" value="InterPro"/>
</dbReference>
<dbReference type="PANTHER" id="PTHR21500">
    <property type="entry name" value="TUBULIN-SPECIFIC CHAPERONE A"/>
    <property type="match status" value="1"/>
</dbReference>
<dbReference type="GO" id="GO:0007023">
    <property type="term" value="P:post-chaperonin tubulin folding pathway"/>
    <property type="evidence" value="ECO:0007669"/>
    <property type="project" value="UniProtKB-UniRule"/>
</dbReference>
<evidence type="ECO:0000256" key="2">
    <source>
        <dbReference type="ARBA" id="ARBA00023186"/>
    </source>
</evidence>
<dbReference type="GO" id="GO:0005874">
    <property type="term" value="C:microtubule"/>
    <property type="evidence" value="ECO:0007669"/>
    <property type="project" value="UniProtKB-KW"/>
</dbReference>
<dbReference type="HOGENOM" id="CLU_130569_0_1_1"/>
<comment type="subunit">
    <text evidence="3">Supercomplex made of cofactors A to E. Cofactors A and D function by capturing and stabilizing tubulin in a quasi-native conformation. Cofactor E binds to the cofactor D-tubulin complex; interaction with cofactor C then causes the release of tubulin polypeptides that are committed to the native state.</text>
</comment>